<accession>A0A2T4PVT3</accession>
<dbReference type="SUPFAM" id="SSF102405">
    <property type="entry name" value="MCP/YpsA-like"/>
    <property type="match status" value="1"/>
</dbReference>
<dbReference type="EC" id="3.2.2.n1" evidence="2"/>
<dbReference type="PANTHER" id="PTHR31223">
    <property type="entry name" value="LOG FAMILY PROTEIN YJL055W"/>
    <property type="match status" value="1"/>
</dbReference>
<proteinExistence type="inferred from homology"/>
<comment type="caution">
    <text evidence="3">The sequence shown here is derived from an EMBL/GenBank/DDBJ whole genome shotgun (WGS) entry which is preliminary data.</text>
</comment>
<dbReference type="NCBIfam" id="TIGR00730">
    <property type="entry name" value="Rossman fold protein, TIGR00730 family"/>
    <property type="match status" value="1"/>
</dbReference>
<organism evidence="3 4">
    <name type="scientific">Mammaliicoccus vitulinus</name>
    <dbReference type="NCBI Taxonomy" id="71237"/>
    <lineage>
        <taxon>Bacteria</taxon>
        <taxon>Bacillati</taxon>
        <taxon>Bacillota</taxon>
        <taxon>Bacilli</taxon>
        <taxon>Bacillales</taxon>
        <taxon>Staphylococcaceae</taxon>
        <taxon>Mammaliicoccus</taxon>
    </lineage>
</organism>
<dbReference type="Proteomes" id="UP000241209">
    <property type="component" value="Unassembled WGS sequence"/>
</dbReference>
<dbReference type="RefSeq" id="WP_016912918.1">
    <property type="nucleotide sequence ID" value="NZ_JABUYR010000039.1"/>
</dbReference>
<dbReference type="Pfam" id="PF03641">
    <property type="entry name" value="Lysine_decarbox"/>
    <property type="match status" value="1"/>
</dbReference>
<dbReference type="STRING" id="1167632.GCA_000286335_02250"/>
<evidence type="ECO:0000313" key="3">
    <source>
        <dbReference type="EMBL" id="PTI30580.1"/>
    </source>
</evidence>
<reference evidence="3 4" key="1">
    <citation type="journal article" date="2016" name="Front. Microbiol.">
        <title>Comprehensive Phylogenetic Analysis of Bovine Non-aureus Staphylococci Species Based on Whole-Genome Sequencing.</title>
        <authorList>
            <person name="Naushad S."/>
            <person name="Barkema H.W."/>
            <person name="Luby C."/>
            <person name="Condas L.A."/>
            <person name="Nobrega D.B."/>
            <person name="Carson D.A."/>
            <person name="De Buck J."/>
        </authorList>
    </citation>
    <scope>NUCLEOTIDE SEQUENCE [LARGE SCALE GENOMIC DNA]</scope>
    <source>
        <strain evidence="3 4">SNUC 2204</strain>
    </source>
</reference>
<name>A0A2T4PVT3_9STAP</name>
<dbReference type="InterPro" id="IPR005269">
    <property type="entry name" value="LOG"/>
</dbReference>
<keyword evidence="2" id="KW-0203">Cytokinin biosynthesis</keyword>
<dbReference type="EMBL" id="PZFK01000004">
    <property type="protein sequence ID" value="PTI30580.1"/>
    <property type="molecule type" value="Genomic_DNA"/>
</dbReference>
<sequence length="189" mass="21200">MKRIAVFCGASKGNDPIYTEQAYALGKYLAENHYELIYGAGSTGMMGALANGVIDHDGIAIGIMPKFLGDREIAHDNLTEYHVVETMHERKQMISDISDAFIMLPGGAGSLEEFFEIYTWAQIGLHHKPIAALNIKQFFNPLSSMIDHLISTEFVSKDYKNLAIIEDDIDTLFHSMKKAQPVKLRDYQK</sequence>
<dbReference type="OrthoDB" id="9801098at2"/>
<dbReference type="PANTHER" id="PTHR31223:SF70">
    <property type="entry name" value="LOG FAMILY PROTEIN YJL055W"/>
    <property type="match status" value="1"/>
</dbReference>
<dbReference type="GO" id="GO:0005829">
    <property type="term" value="C:cytosol"/>
    <property type="evidence" value="ECO:0007669"/>
    <property type="project" value="TreeGrafter"/>
</dbReference>
<dbReference type="GO" id="GO:0009691">
    <property type="term" value="P:cytokinin biosynthetic process"/>
    <property type="evidence" value="ECO:0007669"/>
    <property type="project" value="UniProtKB-UniRule"/>
</dbReference>
<gene>
    <name evidence="3" type="ORF">BU072_02495</name>
</gene>
<protein>
    <recommendedName>
        <fullName evidence="2">Cytokinin riboside 5'-monophosphate phosphoribohydrolase</fullName>
        <ecNumber evidence="2">3.2.2.n1</ecNumber>
    </recommendedName>
</protein>
<keyword evidence="2" id="KW-0378">Hydrolase</keyword>
<dbReference type="Gene3D" id="3.40.50.450">
    <property type="match status" value="1"/>
</dbReference>
<dbReference type="InterPro" id="IPR031100">
    <property type="entry name" value="LOG_fam"/>
</dbReference>
<comment type="similarity">
    <text evidence="1 2">Belongs to the LOG family.</text>
</comment>
<evidence type="ECO:0000313" key="4">
    <source>
        <dbReference type="Proteomes" id="UP000241209"/>
    </source>
</evidence>
<dbReference type="AlphaFoldDB" id="A0A2T4PVT3"/>
<evidence type="ECO:0000256" key="2">
    <source>
        <dbReference type="RuleBase" id="RU363015"/>
    </source>
</evidence>
<evidence type="ECO:0000256" key="1">
    <source>
        <dbReference type="ARBA" id="ARBA00006763"/>
    </source>
</evidence>
<dbReference type="GO" id="GO:0016799">
    <property type="term" value="F:hydrolase activity, hydrolyzing N-glycosyl compounds"/>
    <property type="evidence" value="ECO:0007669"/>
    <property type="project" value="TreeGrafter"/>
</dbReference>